<dbReference type="InterPro" id="IPR013830">
    <property type="entry name" value="SGNH_hydro"/>
</dbReference>
<reference evidence="3" key="1">
    <citation type="submission" date="2015-11" db="EMBL/GenBank/DDBJ databases">
        <authorList>
            <person name="Kumar R."/>
            <person name="Singh D."/>
            <person name="Swarnkar M.K."/>
            <person name="Singh A.K."/>
            <person name="Kumar S."/>
        </authorList>
    </citation>
    <scope>NUCLEOTIDE SEQUENCE [LARGE SCALE GENOMIC DNA]</scope>
    <source>
        <strain evidence="3">ERGS4:06</strain>
    </source>
</reference>
<dbReference type="RefSeq" id="WP_062287995.1">
    <property type="nucleotide sequence ID" value="NZ_CP013200.1"/>
</dbReference>
<organism evidence="2 3">
    <name type="scientific">Arthrobacter alpinus</name>
    <dbReference type="NCBI Taxonomy" id="656366"/>
    <lineage>
        <taxon>Bacteria</taxon>
        <taxon>Bacillati</taxon>
        <taxon>Actinomycetota</taxon>
        <taxon>Actinomycetes</taxon>
        <taxon>Micrococcales</taxon>
        <taxon>Micrococcaceae</taxon>
        <taxon>Arthrobacter</taxon>
    </lineage>
</organism>
<evidence type="ECO:0000313" key="2">
    <source>
        <dbReference type="EMBL" id="ALO66689.1"/>
    </source>
</evidence>
<dbReference type="EMBL" id="CP013200">
    <property type="protein sequence ID" value="ALO66689.1"/>
    <property type="molecule type" value="Genomic_DNA"/>
</dbReference>
<accession>A0A0S2LZB5</accession>
<protein>
    <recommendedName>
        <fullName evidence="1">SGNH hydrolase-type esterase domain-containing protein</fullName>
    </recommendedName>
</protein>
<dbReference type="Gene3D" id="3.40.50.1110">
    <property type="entry name" value="SGNH hydrolase"/>
    <property type="match status" value="1"/>
</dbReference>
<reference evidence="2 3" key="2">
    <citation type="journal article" date="2016" name="J. Biotechnol.">
        <title>Complete genome sequence of Arthrobacter alpinus ERGS4:06, a yellow pigmented bacterium tolerant to cold and radiations isolated from Sikkim Himalaya.</title>
        <authorList>
            <person name="Kumar R."/>
            <person name="Singh D."/>
            <person name="Swarnkar M.K."/>
            <person name="Singh A.K."/>
            <person name="Kumar S."/>
        </authorList>
    </citation>
    <scope>NUCLEOTIDE SEQUENCE [LARGE SCALE GENOMIC DNA]</scope>
    <source>
        <strain evidence="2 3">ERGS4:06</strain>
    </source>
</reference>
<sequence>MNYRSGRTILSASTLAKAIRTCTISIVLMLSLTSANTDALLRHLTVERQILSLYNSAAAHTVLASTTSTTTCASVVGTFSCHESFSGGDIYWSQSTGAVYVANGPLRDHWLSSGGPTGPFGLPSGNPTPVPGKGSTQTFTTGTLLYTPATGTHEFMGAIRTKWLTSGTAGGPLGFPTTNEYSSGHGRAQKFQNGIIYSSPSSGTHITTRGEIESRFIALGGPTGRLGFPAGEQISTGNGWAQRFANGYLVTGPTGSAKIVDPDTYKNWAANPERLGWPVKDSWVDDRGIHTAFQRIETIWDPQTKALYSAATVDKNTAIIIGDSQLAGDSWTEQGARAAGFPKKIELGFGGWGYTRTTPATGGTPDDVFSSLRILLPQGNPGAIFMTLGGNDASSNATDQDIIAHATKTWAELHRLYPKSTLIINGVMSTNAPNHTNRRHVDQVITQAAKSQGFIHISVAGMATTASNNYKDNVHLNQTGNNLVALTYTATLIKALGK</sequence>
<dbReference type="Proteomes" id="UP000059574">
    <property type="component" value="Chromosome"/>
</dbReference>
<name>A0A0S2LZB5_9MICC</name>
<evidence type="ECO:0000259" key="1">
    <source>
        <dbReference type="Pfam" id="PF13472"/>
    </source>
</evidence>
<dbReference type="InterPro" id="IPR036514">
    <property type="entry name" value="SGNH_hydro_sf"/>
</dbReference>
<proteinExistence type="predicted"/>
<evidence type="ECO:0000313" key="3">
    <source>
        <dbReference type="Proteomes" id="UP000059574"/>
    </source>
</evidence>
<feature type="domain" description="SGNH hydrolase-type esterase" evidence="1">
    <location>
        <begin position="321"/>
        <end position="481"/>
    </location>
</feature>
<dbReference type="OrthoDB" id="9764271at2"/>
<dbReference type="SUPFAM" id="SSF52266">
    <property type="entry name" value="SGNH hydrolase"/>
    <property type="match status" value="1"/>
</dbReference>
<dbReference type="Pfam" id="PF13472">
    <property type="entry name" value="Lipase_GDSL_2"/>
    <property type="match status" value="1"/>
</dbReference>
<dbReference type="InterPro" id="IPR013207">
    <property type="entry name" value="LGFP"/>
</dbReference>
<dbReference type="Pfam" id="PF08310">
    <property type="entry name" value="LGFP"/>
    <property type="match status" value="3"/>
</dbReference>
<gene>
    <name evidence="2" type="ORF">AS189_09510</name>
</gene>
<dbReference type="AlphaFoldDB" id="A0A0S2LZB5"/>